<dbReference type="InterPro" id="IPR007139">
    <property type="entry name" value="DUF349"/>
</dbReference>
<keyword evidence="2" id="KW-1185">Reference proteome</keyword>
<gene>
    <name evidence="1" type="ORF">SAMN04488028_101809</name>
</gene>
<dbReference type="RefSeq" id="WP_073119582.1">
    <property type="nucleotide sequence ID" value="NZ_FRAA01000001.1"/>
</dbReference>
<dbReference type="Proteomes" id="UP000184474">
    <property type="component" value="Unassembled WGS sequence"/>
</dbReference>
<reference evidence="2" key="1">
    <citation type="submission" date="2016-11" db="EMBL/GenBank/DDBJ databases">
        <authorList>
            <person name="Varghese N."/>
            <person name="Submissions S."/>
        </authorList>
    </citation>
    <scope>NUCLEOTIDE SEQUENCE [LARGE SCALE GENOMIC DNA]</scope>
    <source>
        <strain evidence="2">DSM 26134</strain>
    </source>
</reference>
<organism evidence="1 2">
    <name type="scientific">Reichenbachiella agariperforans</name>
    <dbReference type="NCBI Taxonomy" id="156994"/>
    <lineage>
        <taxon>Bacteria</taxon>
        <taxon>Pseudomonadati</taxon>
        <taxon>Bacteroidota</taxon>
        <taxon>Cytophagia</taxon>
        <taxon>Cytophagales</taxon>
        <taxon>Reichenbachiellaceae</taxon>
        <taxon>Reichenbachiella</taxon>
    </lineage>
</organism>
<sequence>MEIPFGHIADGILYRDAAGDFKQLELKAVSDDDAVSVVAQYVASFEKLLNKFSEVENKINTSNNKGSFLSSLLNIKDQLPTHAGLGDYVSLQEKIDLNVNLLEDYVAQNRQKNTDIKTALLLELDAILENNDIDEAFEQIKGLKSRWIKTGSPGEEVKEELESKFKAGMDAFFEKRNAFDEDKKDLLNARVVEYKAIIAKIEGFIKAKDFSSSLSVVKSLQSEWKEIGRVPEAEFKALNDQYWELCQQYFDQKRSVQKEQSKNKSKSKKESLAQRQEVIKQMEEVLHESLRADQVAKVKQLGQEWKKCGPLSRKDNSEIHDQYLKLSRAIQERQFVLQLTKKKVKDFKSKEDKDKLHALQKVIRDLLRRDETELSSFQENLEKMHINKGSFVDMLEAKLQTQQDKVTTKREILKEIQEKIKEA</sequence>
<evidence type="ECO:0000313" key="2">
    <source>
        <dbReference type="Proteomes" id="UP000184474"/>
    </source>
</evidence>
<dbReference type="STRING" id="156994.SAMN04488028_101809"/>
<dbReference type="AlphaFoldDB" id="A0A1M6L3D9"/>
<dbReference type="EMBL" id="FRAA01000001">
    <property type="protein sequence ID" value="SHJ65735.1"/>
    <property type="molecule type" value="Genomic_DNA"/>
</dbReference>
<dbReference type="Pfam" id="PF03993">
    <property type="entry name" value="DUF349"/>
    <property type="match status" value="2"/>
</dbReference>
<name>A0A1M6L3D9_REIAG</name>
<accession>A0A1M6L3D9</accession>
<evidence type="ECO:0008006" key="3">
    <source>
        <dbReference type="Google" id="ProtNLM"/>
    </source>
</evidence>
<protein>
    <recommendedName>
        <fullName evidence="3">DUF349 domain-containing protein</fullName>
    </recommendedName>
</protein>
<evidence type="ECO:0000313" key="1">
    <source>
        <dbReference type="EMBL" id="SHJ65735.1"/>
    </source>
</evidence>
<proteinExistence type="predicted"/>